<dbReference type="Proteomes" id="UP001244552">
    <property type="component" value="Unassembled WGS sequence"/>
</dbReference>
<keyword evidence="2" id="KW-1185">Reference proteome</keyword>
<dbReference type="RefSeq" id="WP_209978681.1">
    <property type="nucleotide sequence ID" value="NZ_JAGINO010000002.1"/>
</dbReference>
<gene>
    <name evidence="1" type="ORF">QO018_000621</name>
</gene>
<evidence type="ECO:0000313" key="1">
    <source>
        <dbReference type="EMBL" id="MDQ0531785.1"/>
    </source>
</evidence>
<dbReference type="EMBL" id="JAUSVU010000002">
    <property type="protein sequence ID" value="MDQ0531785.1"/>
    <property type="molecule type" value="Genomic_DNA"/>
</dbReference>
<sequence length="304" mass="33516">MANPLGYAADRNEVANPAALNPCTITSNVDWVPTAPLDAMKTTPLIDAAVSTRLGDDPDDPDGDGPVVIEFEWDSPIDLTYVGLIDTNLEQLATVRLEAWTDALGTDLAATAQTNVVPPLVDPATLRFGAPNQFRGDMDPRDYPLFPKNVHLVVSLCRVRRVRLSIWGDTVQTDGQPDTGYRIGLAWVGDGLPFDRHVGSSGEDYRSYDQRTETDGGGVWVEPGIGRRAALIDRAVTDRTLRDALFRMAMRVGKSKPIVWLPNVTDPAACFQYGGLFRRVDDHAHKYMAPFYTSGSIELEEWRE</sequence>
<protein>
    <submittedName>
        <fullName evidence="1">Uncharacterized protein</fullName>
    </submittedName>
</protein>
<proteinExistence type="predicted"/>
<evidence type="ECO:0000313" key="2">
    <source>
        <dbReference type="Proteomes" id="UP001244552"/>
    </source>
</evidence>
<organism evidence="1 2">
    <name type="scientific">Azospirillum picis</name>
    <dbReference type="NCBI Taxonomy" id="488438"/>
    <lineage>
        <taxon>Bacteria</taxon>
        <taxon>Pseudomonadati</taxon>
        <taxon>Pseudomonadota</taxon>
        <taxon>Alphaproteobacteria</taxon>
        <taxon>Rhodospirillales</taxon>
        <taxon>Azospirillaceae</taxon>
        <taxon>Azospirillum</taxon>
    </lineage>
</organism>
<reference evidence="1 2" key="1">
    <citation type="submission" date="2023-07" db="EMBL/GenBank/DDBJ databases">
        <title>Genomic Encyclopedia of Type Strains, Phase IV (KMG-IV): sequencing the most valuable type-strain genomes for metagenomic binning, comparative biology and taxonomic classification.</title>
        <authorList>
            <person name="Goeker M."/>
        </authorList>
    </citation>
    <scope>NUCLEOTIDE SEQUENCE [LARGE SCALE GENOMIC DNA]</scope>
    <source>
        <strain evidence="1 2">DSM 19922</strain>
    </source>
</reference>
<comment type="caution">
    <text evidence="1">The sequence shown here is derived from an EMBL/GenBank/DDBJ whole genome shotgun (WGS) entry which is preliminary data.</text>
</comment>
<name>A0ABU0MEC1_9PROT</name>
<accession>A0ABU0MEC1</accession>